<dbReference type="EMBL" id="BARS01038653">
    <property type="protein sequence ID" value="GAG25077.1"/>
    <property type="molecule type" value="Genomic_DNA"/>
</dbReference>
<dbReference type="CDD" id="cd15482">
    <property type="entry name" value="Sialidase_non-viral"/>
    <property type="match status" value="1"/>
</dbReference>
<accession>X0WPD9</accession>
<evidence type="ECO:0000313" key="1">
    <source>
        <dbReference type="EMBL" id="GAG25077.1"/>
    </source>
</evidence>
<reference evidence="1" key="1">
    <citation type="journal article" date="2014" name="Front. Microbiol.">
        <title>High frequency of phylogenetically diverse reductive dehalogenase-homologous genes in deep subseafloor sedimentary metagenomes.</title>
        <authorList>
            <person name="Kawai M."/>
            <person name="Futagami T."/>
            <person name="Toyoda A."/>
            <person name="Takaki Y."/>
            <person name="Nishi S."/>
            <person name="Hori S."/>
            <person name="Arai W."/>
            <person name="Tsubouchi T."/>
            <person name="Morono Y."/>
            <person name="Uchiyama I."/>
            <person name="Ito T."/>
            <person name="Fujiyama A."/>
            <person name="Inagaki F."/>
            <person name="Takami H."/>
        </authorList>
    </citation>
    <scope>NUCLEOTIDE SEQUENCE</scope>
    <source>
        <strain evidence="1">Expedition CK06-06</strain>
    </source>
</reference>
<dbReference type="InterPro" id="IPR036278">
    <property type="entry name" value="Sialidase_sf"/>
</dbReference>
<dbReference type="AlphaFoldDB" id="X0WPD9"/>
<proteinExistence type="predicted"/>
<sequence>GLLLCEGSVVELPGGELVCFLRENSGMGLDAFKSISTDGGMTWDGTYKIPIPGCHRPVAGMLQSGKVMITHRFMQGGKGWIGWWTQNFFAALTDVESCLATTREEAHTRIMPLDFDRSPESDTGYSGWAQFPDGEIYVVTYILDDAPKAQIRGYAFRESDFIFGG</sequence>
<organism evidence="1">
    <name type="scientific">marine sediment metagenome</name>
    <dbReference type="NCBI Taxonomy" id="412755"/>
    <lineage>
        <taxon>unclassified sequences</taxon>
        <taxon>metagenomes</taxon>
        <taxon>ecological metagenomes</taxon>
    </lineage>
</organism>
<gene>
    <name evidence="1" type="ORF">S01H1_59124</name>
</gene>
<feature type="non-terminal residue" evidence="1">
    <location>
        <position position="1"/>
    </location>
</feature>
<name>X0WPD9_9ZZZZ</name>
<dbReference type="SUPFAM" id="SSF50939">
    <property type="entry name" value="Sialidases"/>
    <property type="match status" value="1"/>
</dbReference>
<comment type="caution">
    <text evidence="1">The sequence shown here is derived from an EMBL/GenBank/DDBJ whole genome shotgun (WGS) entry which is preliminary data.</text>
</comment>
<protein>
    <recommendedName>
        <fullName evidence="2">Sialidase domain-containing protein</fullName>
    </recommendedName>
</protein>
<dbReference type="Gene3D" id="2.120.10.10">
    <property type="match status" value="1"/>
</dbReference>
<evidence type="ECO:0008006" key="2">
    <source>
        <dbReference type="Google" id="ProtNLM"/>
    </source>
</evidence>